<comment type="cofactor">
    <cofactor evidence="1 15">
        <name>heme</name>
        <dbReference type="ChEBI" id="CHEBI:30413"/>
    </cofactor>
</comment>
<dbReference type="PANTHER" id="PTHR24292:SF104">
    <property type="entry name" value="CYTOCHROME P450 308A1-RELATED"/>
    <property type="match status" value="1"/>
</dbReference>
<dbReference type="GO" id="GO:0005506">
    <property type="term" value="F:iron ion binding"/>
    <property type="evidence" value="ECO:0007669"/>
    <property type="project" value="InterPro"/>
</dbReference>
<proteinExistence type="inferred from homology"/>
<evidence type="ECO:0000256" key="13">
    <source>
        <dbReference type="ARBA" id="ARBA00023136"/>
    </source>
</evidence>
<dbReference type="GO" id="GO:0020037">
    <property type="term" value="F:heme binding"/>
    <property type="evidence" value="ECO:0007669"/>
    <property type="project" value="InterPro"/>
</dbReference>
<evidence type="ECO:0000256" key="5">
    <source>
        <dbReference type="ARBA" id="ARBA00012109"/>
    </source>
</evidence>
<dbReference type="EMBL" id="AGBW02012675">
    <property type="protein sequence ID" value="OWR44614.1"/>
    <property type="molecule type" value="Genomic_DNA"/>
</dbReference>
<evidence type="ECO:0000256" key="3">
    <source>
        <dbReference type="ARBA" id="ARBA00004406"/>
    </source>
</evidence>
<name>A0A212ET38_DANPL</name>
<dbReference type="FunFam" id="1.10.630.10:FF:000182">
    <property type="entry name" value="Cytochrome P450 3A4"/>
    <property type="match status" value="1"/>
</dbReference>
<evidence type="ECO:0000256" key="15">
    <source>
        <dbReference type="PIRSR" id="PIRSR602402-1"/>
    </source>
</evidence>
<protein>
    <recommendedName>
        <fullName evidence="5">unspecific monooxygenase</fullName>
        <ecNumber evidence="5">1.14.14.1</ecNumber>
    </recommendedName>
</protein>
<evidence type="ECO:0000256" key="9">
    <source>
        <dbReference type="ARBA" id="ARBA00022848"/>
    </source>
</evidence>
<evidence type="ECO:0000256" key="14">
    <source>
        <dbReference type="ARBA" id="ARBA00047827"/>
    </source>
</evidence>
<gene>
    <name evidence="17" type="ORF">KGM_205609</name>
</gene>
<dbReference type="GO" id="GO:0005789">
    <property type="term" value="C:endoplasmic reticulum membrane"/>
    <property type="evidence" value="ECO:0007669"/>
    <property type="project" value="UniProtKB-SubCell"/>
</dbReference>
<dbReference type="STRING" id="278856.A0A212ET38"/>
<evidence type="ECO:0000256" key="1">
    <source>
        <dbReference type="ARBA" id="ARBA00001971"/>
    </source>
</evidence>
<dbReference type="InterPro" id="IPR001128">
    <property type="entry name" value="Cyt_P450"/>
</dbReference>
<keyword evidence="7 15" id="KW-0479">Metal-binding</keyword>
<keyword evidence="11 15" id="KW-0408">Iron</keyword>
<reference evidence="17 18" key="1">
    <citation type="journal article" date="2011" name="Cell">
        <title>The monarch butterfly genome yields insights into long-distance migration.</title>
        <authorList>
            <person name="Zhan S."/>
            <person name="Merlin C."/>
            <person name="Boore J.L."/>
            <person name="Reppert S.M."/>
        </authorList>
    </citation>
    <scope>NUCLEOTIDE SEQUENCE [LARGE SCALE GENOMIC DNA]</scope>
    <source>
        <strain evidence="17">F-2</strain>
    </source>
</reference>
<keyword evidence="12 16" id="KW-0503">Monooxygenase</keyword>
<dbReference type="InterPro" id="IPR050476">
    <property type="entry name" value="Insect_CytP450_Detox"/>
</dbReference>
<dbReference type="AlphaFoldDB" id="A0A212ET38"/>
<dbReference type="EC" id="1.14.14.1" evidence="5"/>
<evidence type="ECO:0000256" key="6">
    <source>
        <dbReference type="ARBA" id="ARBA00022617"/>
    </source>
</evidence>
<dbReference type="KEGG" id="dpl:KGM_205609"/>
<dbReference type="Proteomes" id="UP000007151">
    <property type="component" value="Unassembled WGS sequence"/>
</dbReference>
<evidence type="ECO:0000256" key="10">
    <source>
        <dbReference type="ARBA" id="ARBA00023002"/>
    </source>
</evidence>
<dbReference type="InParanoid" id="A0A212ET38"/>
<dbReference type="Pfam" id="PF00067">
    <property type="entry name" value="p450"/>
    <property type="match status" value="1"/>
</dbReference>
<dbReference type="InterPro" id="IPR017972">
    <property type="entry name" value="Cyt_P450_CS"/>
</dbReference>
<keyword evidence="8" id="KW-0256">Endoplasmic reticulum</keyword>
<dbReference type="GO" id="GO:0016712">
    <property type="term" value="F:oxidoreductase activity, acting on paired donors, with incorporation or reduction of molecular oxygen, reduced flavin or flavoprotein as one donor, and incorporation of one atom of oxygen"/>
    <property type="evidence" value="ECO:0007669"/>
    <property type="project" value="UniProtKB-EC"/>
</dbReference>
<dbReference type="eggNOG" id="KOG0158">
    <property type="taxonomic scope" value="Eukaryota"/>
</dbReference>
<dbReference type="PRINTS" id="PR00464">
    <property type="entry name" value="EP450II"/>
</dbReference>
<keyword evidence="10 16" id="KW-0560">Oxidoreductase</keyword>
<sequence>MYEHFKSPYIGIWLIWKPALIINDPEIARRILVKDSLIFRDRYLSSGSSDPIGALNLFTVNDPVWTSIRRKLSNVFTVAKLKALHHYTLSKVEELMRRIERDREKGLELKRLFVDYTTDVTGTFSFGIESNATLTSKGPLREITADFGKFSIYRGICWFSIFFWPDLVDIFRFTMFPKKSMHSFKRIFETTLNRHSNDIGGKDFKDIVDGLIEFKKEKEQKHQEVSDEFLIAQAAILLFGGFDTTASNLTYMTYELAFNSECQEKLYNELKEAEERNGGNFDADTVSELTYLNCVLKECLRKYPPMGWLDRIAATDYKIDDKLTIKAGTVVYVNSIGFHYDPKYFPEPTKFNPDRFLPENINKIKPYTFLPFGDGPRVCIGQRFAIMTARTAASQLFLKYKVRPLPNTPAPNDAKIDCKGLLLHPGEPMRVEFIPRSIK</sequence>
<keyword evidence="9" id="KW-0492">Microsome</keyword>
<evidence type="ECO:0000256" key="12">
    <source>
        <dbReference type="ARBA" id="ARBA00023033"/>
    </source>
</evidence>
<organism evidence="17 18">
    <name type="scientific">Danaus plexippus plexippus</name>
    <dbReference type="NCBI Taxonomy" id="278856"/>
    <lineage>
        <taxon>Eukaryota</taxon>
        <taxon>Metazoa</taxon>
        <taxon>Ecdysozoa</taxon>
        <taxon>Arthropoda</taxon>
        <taxon>Hexapoda</taxon>
        <taxon>Insecta</taxon>
        <taxon>Pterygota</taxon>
        <taxon>Neoptera</taxon>
        <taxon>Endopterygota</taxon>
        <taxon>Lepidoptera</taxon>
        <taxon>Glossata</taxon>
        <taxon>Ditrysia</taxon>
        <taxon>Papilionoidea</taxon>
        <taxon>Nymphalidae</taxon>
        <taxon>Danainae</taxon>
        <taxon>Danaini</taxon>
        <taxon>Danaina</taxon>
        <taxon>Danaus</taxon>
        <taxon>Danaus</taxon>
    </lineage>
</organism>
<accession>A0A212ET38</accession>
<dbReference type="PRINTS" id="PR00385">
    <property type="entry name" value="P450"/>
</dbReference>
<evidence type="ECO:0000256" key="16">
    <source>
        <dbReference type="RuleBase" id="RU000461"/>
    </source>
</evidence>
<dbReference type="InterPro" id="IPR002402">
    <property type="entry name" value="Cyt_P450_E_grp-II"/>
</dbReference>
<evidence type="ECO:0000313" key="17">
    <source>
        <dbReference type="EMBL" id="OWR44614.1"/>
    </source>
</evidence>
<dbReference type="PROSITE" id="PS00086">
    <property type="entry name" value="CYTOCHROME_P450"/>
    <property type="match status" value="1"/>
</dbReference>
<dbReference type="CDD" id="cd11056">
    <property type="entry name" value="CYP6-like"/>
    <property type="match status" value="1"/>
</dbReference>
<comment type="caution">
    <text evidence="17">The sequence shown here is derived from an EMBL/GenBank/DDBJ whole genome shotgun (WGS) entry which is preliminary data.</text>
</comment>
<evidence type="ECO:0000256" key="7">
    <source>
        <dbReference type="ARBA" id="ARBA00022723"/>
    </source>
</evidence>
<feature type="binding site" description="axial binding residue" evidence="15">
    <location>
        <position position="379"/>
    </location>
    <ligand>
        <name>heme</name>
        <dbReference type="ChEBI" id="CHEBI:30413"/>
    </ligand>
    <ligandPart>
        <name>Fe</name>
        <dbReference type="ChEBI" id="CHEBI:18248"/>
    </ligandPart>
</feature>
<keyword evidence="18" id="KW-1185">Reference proteome</keyword>
<evidence type="ECO:0000256" key="11">
    <source>
        <dbReference type="ARBA" id="ARBA00023004"/>
    </source>
</evidence>
<keyword evidence="6 15" id="KW-0349">Heme</keyword>
<evidence type="ECO:0000256" key="4">
    <source>
        <dbReference type="ARBA" id="ARBA00010617"/>
    </source>
</evidence>
<dbReference type="Gene3D" id="1.10.630.10">
    <property type="entry name" value="Cytochrome P450"/>
    <property type="match status" value="1"/>
</dbReference>
<keyword evidence="13" id="KW-0472">Membrane</keyword>
<comment type="catalytic activity">
    <reaction evidence="14">
        <text>an organic molecule + reduced [NADPH--hemoprotein reductase] + O2 = an alcohol + oxidized [NADPH--hemoprotein reductase] + H2O + H(+)</text>
        <dbReference type="Rhea" id="RHEA:17149"/>
        <dbReference type="Rhea" id="RHEA-COMP:11964"/>
        <dbReference type="Rhea" id="RHEA-COMP:11965"/>
        <dbReference type="ChEBI" id="CHEBI:15377"/>
        <dbReference type="ChEBI" id="CHEBI:15378"/>
        <dbReference type="ChEBI" id="CHEBI:15379"/>
        <dbReference type="ChEBI" id="CHEBI:30879"/>
        <dbReference type="ChEBI" id="CHEBI:57618"/>
        <dbReference type="ChEBI" id="CHEBI:58210"/>
        <dbReference type="ChEBI" id="CHEBI:142491"/>
        <dbReference type="EC" id="1.14.14.1"/>
    </reaction>
</comment>
<comment type="similarity">
    <text evidence="4 16">Belongs to the cytochrome P450 family.</text>
</comment>
<evidence type="ECO:0000256" key="2">
    <source>
        <dbReference type="ARBA" id="ARBA00004174"/>
    </source>
</evidence>
<dbReference type="FunCoup" id="A0A212ET38">
    <property type="interactions" value="12"/>
</dbReference>
<dbReference type="PANTHER" id="PTHR24292">
    <property type="entry name" value="CYTOCHROME P450"/>
    <property type="match status" value="1"/>
</dbReference>
<evidence type="ECO:0000256" key="8">
    <source>
        <dbReference type="ARBA" id="ARBA00022824"/>
    </source>
</evidence>
<dbReference type="InterPro" id="IPR036396">
    <property type="entry name" value="Cyt_P450_sf"/>
</dbReference>
<evidence type="ECO:0000313" key="18">
    <source>
        <dbReference type="Proteomes" id="UP000007151"/>
    </source>
</evidence>
<dbReference type="SUPFAM" id="SSF48264">
    <property type="entry name" value="Cytochrome P450"/>
    <property type="match status" value="1"/>
</dbReference>
<comment type="subcellular location">
    <subcellularLocation>
        <location evidence="3">Endoplasmic reticulum membrane</location>
        <topology evidence="3">Peripheral membrane protein</topology>
    </subcellularLocation>
    <subcellularLocation>
        <location evidence="2">Microsome membrane</location>
        <topology evidence="2">Peripheral membrane protein</topology>
    </subcellularLocation>
</comment>